<protein>
    <recommendedName>
        <fullName evidence="4">Secreted protein</fullName>
    </recommendedName>
</protein>
<dbReference type="Proteomes" id="UP000807504">
    <property type="component" value="Unassembled WGS sequence"/>
</dbReference>
<gene>
    <name evidence="2" type="ORF">HNY73_020803</name>
</gene>
<evidence type="ECO:0000313" key="3">
    <source>
        <dbReference type="Proteomes" id="UP000807504"/>
    </source>
</evidence>
<organism evidence="2 3">
    <name type="scientific">Argiope bruennichi</name>
    <name type="common">Wasp spider</name>
    <name type="synonym">Aranea bruennichi</name>
    <dbReference type="NCBI Taxonomy" id="94029"/>
    <lineage>
        <taxon>Eukaryota</taxon>
        <taxon>Metazoa</taxon>
        <taxon>Ecdysozoa</taxon>
        <taxon>Arthropoda</taxon>
        <taxon>Chelicerata</taxon>
        <taxon>Arachnida</taxon>
        <taxon>Araneae</taxon>
        <taxon>Araneomorphae</taxon>
        <taxon>Entelegynae</taxon>
        <taxon>Araneoidea</taxon>
        <taxon>Araneidae</taxon>
        <taxon>Argiope</taxon>
    </lineage>
</organism>
<name>A0A8T0E9C5_ARGBR</name>
<reference evidence="2" key="2">
    <citation type="submission" date="2020-06" db="EMBL/GenBank/DDBJ databases">
        <authorList>
            <person name="Sheffer M."/>
        </authorList>
    </citation>
    <scope>NUCLEOTIDE SEQUENCE</scope>
</reference>
<comment type="caution">
    <text evidence="2">The sequence shown here is derived from an EMBL/GenBank/DDBJ whole genome shotgun (WGS) entry which is preliminary data.</text>
</comment>
<feature type="chain" id="PRO_5035746897" description="Secreted protein" evidence="1">
    <location>
        <begin position="19"/>
        <end position="147"/>
    </location>
</feature>
<reference evidence="2" key="1">
    <citation type="journal article" date="2020" name="bioRxiv">
        <title>Chromosome-level reference genome of the European wasp spider Argiope bruennichi: a resource for studies on range expansion and evolutionary adaptation.</title>
        <authorList>
            <person name="Sheffer M.M."/>
            <person name="Hoppe A."/>
            <person name="Krehenwinkel H."/>
            <person name="Uhl G."/>
            <person name="Kuss A.W."/>
            <person name="Jensen L."/>
            <person name="Jensen C."/>
            <person name="Gillespie R.G."/>
            <person name="Hoff K.J."/>
            <person name="Prost S."/>
        </authorList>
    </citation>
    <scope>NUCLEOTIDE SEQUENCE</scope>
</reference>
<feature type="signal peptide" evidence="1">
    <location>
        <begin position="1"/>
        <end position="18"/>
    </location>
</feature>
<evidence type="ECO:0008006" key="4">
    <source>
        <dbReference type="Google" id="ProtNLM"/>
    </source>
</evidence>
<evidence type="ECO:0000256" key="1">
    <source>
        <dbReference type="SAM" id="SignalP"/>
    </source>
</evidence>
<evidence type="ECO:0000313" key="2">
    <source>
        <dbReference type="EMBL" id="KAF8767930.1"/>
    </source>
</evidence>
<proteinExistence type="predicted"/>
<sequence length="147" mass="16896">MFAKLCVLALVLCYVVVASHQSVRYKYFDEYLLHLEKRQQTILVEEVEIKVASPLLIRTGLVRSKEEQCCMLGQIAGEKGYHCFSKFYAARILYRNYNRAHNKRIPALLKGKPNPTADKLMRSFGQCVANRGAIFYKCCRHAAMRSS</sequence>
<keyword evidence="1" id="KW-0732">Signal</keyword>
<dbReference type="AlphaFoldDB" id="A0A8T0E9C5"/>
<keyword evidence="3" id="KW-1185">Reference proteome</keyword>
<dbReference type="EMBL" id="JABXBU010002230">
    <property type="protein sequence ID" value="KAF8767930.1"/>
    <property type="molecule type" value="Genomic_DNA"/>
</dbReference>
<accession>A0A8T0E9C5</accession>